<dbReference type="Proteomes" id="UP001597104">
    <property type="component" value="Unassembled WGS sequence"/>
</dbReference>
<dbReference type="EMBL" id="JBHTIO010000038">
    <property type="protein sequence ID" value="MFD0897663.1"/>
    <property type="molecule type" value="Genomic_DNA"/>
</dbReference>
<evidence type="ECO:0000256" key="2">
    <source>
        <dbReference type="ARBA" id="ARBA00023315"/>
    </source>
</evidence>
<dbReference type="SUPFAM" id="SSF55729">
    <property type="entry name" value="Acyl-CoA N-acyltransferases (Nat)"/>
    <property type="match status" value="1"/>
</dbReference>
<comment type="caution">
    <text evidence="4">The sequence shown here is derived from an EMBL/GenBank/DDBJ whole genome shotgun (WGS) entry which is preliminary data.</text>
</comment>
<organism evidence="4 5">
    <name type="scientific">Loigolactobacillus binensis</name>
    <dbReference type="NCBI Taxonomy" id="2559922"/>
    <lineage>
        <taxon>Bacteria</taxon>
        <taxon>Bacillati</taxon>
        <taxon>Bacillota</taxon>
        <taxon>Bacilli</taxon>
        <taxon>Lactobacillales</taxon>
        <taxon>Lactobacillaceae</taxon>
        <taxon>Loigolactobacillus</taxon>
    </lineage>
</organism>
<accession>A0ABW3EBK5</accession>
<reference evidence="5" key="1">
    <citation type="journal article" date="2019" name="Int. J. Syst. Evol. Microbiol.">
        <title>The Global Catalogue of Microorganisms (GCM) 10K type strain sequencing project: providing services to taxonomists for standard genome sequencing and annotation.</title>
        <authorList>
            <consortium name="The Broad Institute Genomics Platform"/>
            <consortium name="The Broad Institute Genome Sequencing Center for Infectious Disease"/>
            <person name="Wu L."/>
            <person name="Ma J."/>
        </authorList>
    </citation>
    <scope>NUCLEOTIDE SEQUENCE [LARGE SCALE GENOMIC DNA]</scope>
    <source>
        <strain evidence="5">CCM 8925</strain>
    </source>
</reference>
<keyword evidence="2 4" id="KW-0012">Acyltransferase</keyword>
<dbReference type="InterPro" id="IPR000182">
    <property type="entry name" value="GNAT_dom"/>
</dbReference>
<dbReference type="CDD" id="cd04301">
    <property type="entry name" value="NAT_SF"/>
    <property type="match status" value="1"/>
</dbReference>
<evidence type="ECO:0000256" key="1">
    <source>
        <dbReference type="ARBA" id="ARBA00022679"/>
    </source>
</evidence>
<proteinExistence type="predicted"/>
<keyword evidence="1 4" id="KW-0808">Transferase</keyword>
<name>A0ABW3EBK5_9LACO</name>
<dbReference type="RefSeq" id="WP_137637872.1">
    <property type="nucleotide sequence ID" value="NZ_BJDN01000014.1"/>
</dbReference>
<dbReference type="InterPro" id="IPR050832">
    <property type="entry name" value="Bact_Acetyltransf"/>
</dbReference>
<sequence>MLIRAMREDDDFAAVARLYLTTWRSAYQRIVPAAFLAQLHVKVWQPQKRWQTSFVAENAQQQIVGVCSFGPARSGQFNGYGELYSIYVYPAYANQGIGSALIKRALARLQVKYPTIYLWVFAANWSAIKFYQKFGFKPYGRAQDAGISDIPVLQQVYLKKR</sequence>
<dbReference type="PROSITE" id="PS51186">
    <property type="entry name" value="GNAT"/>
    <property type="match status" value="1"/>
</dbReference>
<dbReference type="InterPro" id="IPR016181">
    <property type="entry name" value="Acyl_CoA_acyltransferase"/>
</dbReference>
<feature type="domain" description="N-acetyltransferase" evidence="3">
    <location>
        <begin position="1"/>
        <end position="161"/>
    </location>
</feature>
<dbReference type="GO" id="GO:0016746">
    <property type="term" value="F:acyltransferase activity"/>
    <property type="evidence" value="ECO:0007669"/>
    <property type="project" value="UniProtKB-KW"/>
</dbReference>
<dbReference type="EC" id="2.3.-.-" evidence="4"/>
<dbReference type="PANTHER" id="PTHR43877">
    <property type="entry name" value="AMINOALKYLPHOSPHONATE N-ACETYLTRANSFERASE-RELATED-RELATED"/>
    <property type="match status" value="1"/>
</dbReference>
<evidence type="ECO:0000313" key="5">
    <source>
        <dbReference type="Proteomes" id="UP001597104"/>
    </source>
</evidence>
<keyword evidence="5" id="KW-1185">Reference proteome</keyword>
<dbReference type="Pfam" id="PF00583">
    <property type="entry name" value="Acetyltransf_1"/>
    <property type="match status" value="1"/>
</dbReference>
<protein>
    <submittedName>
        <fullName evidence="4">GNAT family N-acetyltransferase</fullName>
        <ecNumber evidence="4">2.3.-.-</ecNumber>
    </submittedName>
</protein>
<evidence type="ECO:0000313" key="4">
    <source>
        <dbReference type="EMBL" id="MFD0897663.1"/>
    </source>
</evidence>
<evidence type="ECO:0000259" key="3">
    <source>
        <dbReference type="PROSITE" id="PS51186"/>
    </source>
</evidence>
<gene>
    <name evidence="4" type="ORF">ACFQZ7_07910</name>
</gene>
<dbReference type="Gene3D" id="3.40.630.30">
    <property type="match status" value="1"/>
</dbReference>